<dbReference type="OrthoDB" id="1663137at2759"/>
<dbReference type="GO" id="GO:0005829">
    <property type="term" value="C:cytosol"/>
    <property type="evidence" value="ECO:0007669"/>
    <property type="project" value="TreeGrafter"/>
</dbReference>
<dbReference type="InterPro" id="IPR045247">
    <property type="entry name" value="Oye-like"/>
</dbReference>
<dbReference type="FunFam" id="3.20.20.70:FF:000059">
    <property type="entry name" value="N-ethylmaleimide reductase, FMN-linked"/>
    <property type="match status" value="1"/>
</dbReference>
<reference evidence="5" key="1">
    <citation type="submission" date="2021-05" db="EMBL/GenBank/DDBJ databases">
        <title>The genome of the haptophyte Pavlova lutheri (Diacronema luteri, Pavlovales) - a model for lipid biosynthesis in eukaryotic algae.</title>
        <authorList>
            <person name="Hulatt C.J."/>
            <person name="Posewitz M.C."/>
        </authorList>
    </citation>
    <scope>NUCLEOTIDE SEQUENCE</scope>
    <source>
        <strain evidence="5">NIVA-4/92</strain>
    </source>
</reference>
<dbReference type="CDD" id="cd02933">
    <property type="entry name" value="OYE_like_FMN"/>
    <property type="match status" value="1"/>
</dbReference>
<dbReference type="AlphaFoldDB" id="A0A8J5XJC2"/>
<organism evidence="5 6">
    <name type="scientific">Diacronema lutheri</name>
    <name type="common">Unicellular marine alga</name>
    <name type="synonym">Monochrysis lutheri</name>
    <dbReference type="NCBI Taxonomy" id="2081491"/>
    <lineage>
        <taxon>Eukaryota</taxon>
        <taxon>Haptista</taxon>
        <taxon>Haptophyta</taxon>
        <taxon>Pavlovophyceae</taxon>
        <taxon>Pavlovales</taxon>
        <taxon>Pavlovaceae</taxon>
        <taxon>Diacronema</taxon>
    </lineage>
</organism>
<evidence type="ECO:0000313" key="6">
    <source>
        <dbReference type="Proteomes" id="UP000751190"/>
    </source>
</evidence>
<evidence type="ECO:0000256" key="2">
    <source>
        <dbReference type="ARBA" id="ARBA00005979"/>
    </source>
</evidence>
<dbReference type="SUPFAM" id="SSF51395">
    <property type="entry name" value="FMN-linked oxidoreductases"/>
    <property type="match status" value="1"/>
</dbReference>
<dbReference type="PANTHER" id="PTHR22893">
    <property type="entry name" value="NADH OXIDOREDUCTASE-RELATED"/>
    <property type="match status" value="1"/>
</dbReference>
<keyword evidence="3" id="KW-0560">Oxidoreductase</keyword>
<dbReference type="OMA" id="APCTRMR"/>
<name>A0A8J5XJC2_DIALT</name>
<dbReference type="GO" id="GO:0010181">
    <property type="term" value="F:FMN binding"/>
    <property type="evidence" value="ECO:0007669"/>
    <property type="project" value="InterPro"/>
</dbReference>
<accession>A0A8J5XJC2</accession>
<evidence type="ECO:0000259" key="4">
    <source>
        <dbReference type="Pfam" id="PF00724"/>
    </source>
</evidence>
<comment type="cofactor">
    <cofactor evidence="1">
        <name>FMN</name>
        <dbReference type="ChEBI" id="CHEBI:58210"/>
    </cofactor>
</comment>
<dbReference type="InterPro" id="IPR013785">
    <property type="entry name" value="Aldolase_TIM"/>
</dbReference>
<evidence type="ECO:0000256" key="1">
    <source>
        <dbReference type="ARBA" id="ARBA00001917"/>
    </source>
</evidence>
<dbReference type="Gene3D" id="3.20.20.70">
    <property type="entry name" value="Aldolase class I"/>
    <property type="match status" value="1"/>
</dbReference>
<dbReference type="GO" id="GO:0016628">
    <property type="term" value="F:oxidoreductase activity, acting on the CH-CH group of donors, NAD or NADP as acceptor"/>
    <property type="evidence" value="ECO:0007669"/>
    <property type="project" value="UniProtKB-ARBA"/>
</dbReference>
<evidence type="ECO:0000256" key="3">
    <source>
        <dbReference type="ARBA" id="ARBA00023002"/>
    </source>
</evidence>
<dbReference type="InterPro" id="IPR001155">
    <property type="entry name" value="OxRdtase_FMN_N"/>
</dbReference>
<sequence length="366" mass="38672">MSVTASKLFAPTRLGSLALSNRVVMAPLTRSRSTTEGLVQDHVVEYYAQRASAGLIIAEGTQPSAIGQGYARTPGCFTDAHVRAWRKVTDAVKANGGRMMLQIMHAGRITHPLNQHGASICVAPSAIRAAGQMWTDAKGMQDFPVPHALSTAEVPSIVDEFVRSAECAIAAGFDGVEVHAANGYLLDQFLCTGTNTRTDKYGGSVGGRVRLPAMVVEAVAAAIGAGRTAIRLSPGHKFNDMSDEAPLQTAQVLLDTIPTVDLAYVHLMLADAFAPELNGAGDAAQILPTLRPHARGALIAAGNLDRAKAEAALESGLLDAAVFGRPFIANPDLVRRLREGIELAQPRPELFYTPGPEGYSDYTPAP</sequence>
<comment type="caution">
    <text evidence="5">The sequence shown here is derived from an EMBL/GenBank/DDBJ whole genome shotgun (WGS) entry which is preliminary data.</text>
</comment>
<dbReference type="PANTHER" id="PTHR22893:SF91">
    <property type="entry name" value="NADPH DEHYDROGENASE 2-RELATED"/>
    <property type="match status" value="1"/>
</dbReference>
<feature type="domain" description="NADH:flavin oxidoreductase/NADH oxidase N-terminal" evidence="4">
    <location>
        <begin position="7"/>
        <end position="343"/>
    </location>
</feature>
<dbReference type="Proteomes" id="UP000751190">
    <property type="component" value="Unassembled WGS sequence"/>
</dbReference>
<protein>
    <recommendedName>
        <fullName evidence="4">NADH:flavin oxidoreductase/NADH oxidase N-terminal domain-containing protein</fullName>
    </recommendedName>
</protein>
<keyword evidence="6" id="KW-1185">Reference proteome</keyword>
<evidence type="ECO:0000313" key="5">
    <source>
        <dbReference type="EMBL" id="KAG8468798.1"/>
    </source>
</evidence>
<comment type="similarity">
    <text evidence="2">Belongs to the NADH:flavin oxidoreductase/NADH oxidase family.</text>
</comment>
<dbReference type="EMBL" id="JAGTXO010000003">
    <property type="protein sequence ID" value="KAG8468798.1"/>
    <property type="molecule type" value="Genomic_DNA"/>
</dbReference>
<dbReference type="Pfam" id="PF00724">
    <property type="entry name" value="Oxidored_FMN"/>
    <property type="match status" value="1"/>
</dbReference>
<gene>
    <name evidence="5" type="ORF">KFE25_007316</name>
</gene>
<proteinExistence type="inferred from homology"/>